<evidence type="ECO:0000256" key="1">
    <source>
        <dbReference type="ARBA" id="ARBA00004409"/>
    </source>
</evidence>
<evidence type="ECO:0000256" key="3">
    <source>
        <dbReference type="ARBA" id="ARBA00022989"/>
    </source>
</evidence>
<feature type="region of interest" description="Disordered" evidence="7">
    <location>
        <begin position="267"/>
        <end position="294"/>
    </location>
</feature>
<comment type="subcellular location">
    <subcellularLocation>
        <location evidence="1">Golgi apparatus membrane</location>
        <topology evidence="1">Single-pass type IV membrane protein</topology>
    </subcellularLocation>
</comment>
<dbReference type="GO" id="GO:0007030">
    <property type="term" value="P:Golgi organization"/>
    <property type="evidence" value="ECO:0007669"/>
    <property type="project" value="InterPro"/>
</dbReference>
<reference evidence="10" key="1">
    <citation type="journal article" date="2017" name="bioRxiv">
        <title>Comparative analysis of the genomes of Stylophora pistillata and Acropora digitifera provides evidence for extensive differences between species of corals.</title>
        <authorList>
            <person name="Voolstra C.R."/>
            <person name="Li Y."/>
            <person name="Liew Y.J."/>
            <person name="Baumgarten S."/>
            <person name="Zoccola D."/>
            <person name="Flot J.-F."/>
            <person name="Tambutte S."/>
            <person name="Allemand D."/>
            <person name="Aranda M."/>
        </authorList>
    </citation>
    <scope>NUCLEOTIDE SEQUENCE [LARGE SCALE GENOMIC DNA]</scope>
</reference>
<dbReference type="PANTHER" id="PTHR13815:SF7">
    <property type="entry name" value="GOLGIN SUBFAMILY A MEMBER 5"/>
    <property type="match status" value="1"/>
</dbReference>
<feature type="region of interest" description="Disordered" evidence="7">
    <location>
        <begin position="426"/>
        <end position="447"/>
    </location>
</feature>
<evidence type="ECO:0000256" key="8">
    <source>
        <dbReference type="SAM" id="Phobius"/>
    </source>
</evidence>
<evidence type="ECO:0000256" key="2">
    <source>
        <dbReference type="ARBA" id="ARBA00022692"/>
    </source>
</evidence>
<accession>A0A2B4S4C5</accession>
<dbReference type="STRING" id="50429.A0A2B4S4C5"/>
<comment type="caution">
    <text evidence="9">The sequence shown here is derived from an EMBL/GenBank/DDBJ whole genome shotgun (WGS) entry which is preliminary data.</text>
</comment>
<feature type="region of interest" description="Disordered" evidence="7">
    <location>
        <begin position="39"/>
        <end position="105"/>
    </location>
</feature>
<dbReference type="Pfam" id="PF09787">
    <property type="entry name" value="Golgin_A5"/>
    <property type="match status" value="1"/>
</dbReference>
<evidence type="ECO:0000256" key="5">
    <source>
        <dbReference type="ARBA" id="ARBA00023054"/>
    </source>
</evidence>
<keyword evidence="2 8" id="KW-0812">Transmembrane</keyword>
<name>A0A2B4S4C5_STYPI</name>
<feature type="compositionally biased region" description="Polar residues" evidence="7">
    <location>
        <begin position="48"/>
        <end position="57"/>
    </location>
</feature>
<dbReference type="InterPro" id="IPR019177">
    <property type="entry name" value="Golgin_subfamily_A_member_5"/>
</dbReference>
<keyword evidence="6 8" id="KW-0472">Membrane</keyword>
<evidence type="ECO:0000256" key="4">
    <source>
        <dbReference type="ARBA" id="ARBA00023034"/>
    </source>
</evidence>
<keyword evidence="10" id="KW-1185">Reference proteome</keyword>
<keyword evidence="5" id="KW-0175">Coiled coil</keyword>
<feature type="compositionally biased region" description="Basic and acidic residues" evidence="7">
    <location>
        <begin position="426"/>
        <end position="437"/>
    </location>
</feature>
<evidence type="ECO:0000256" key="7">
    <source>
        <dbReference type="SAM" id="MobiDB-lite"/>
    </source>
</evidence>
<dbReference type="GO" id="GO:0000301">
    <property type="term" value="P:retrograde transport, vesicle recycling within Golgi"/>
    <property type="evidence" value="ECO:0007669"/>
    <property type="project" value="TreeGrafter"/>
</dbReference>
<proteinExistence type="predicted"/>
<sequence>MSWFTDLAGKAEFLLEKVDTAAASALTKDQINQEAGGFSKNVIPTEPIGSSVSTQRPTPAPVVNQGVDFPKKASESSVLGGPTIPIKARLPSSGSKTPPRVTRTENKSDEKLFEFLNSNIPTSKERKPIKPKVMTVTETSSDAVVKDNDTSLLLQQDAADGRINDGVKETEKQLQRSQQQLAASEEVSRQLRGKEDDYTEALSAKDSQLAVLRVRIQESDQELKTKQQQIEQYQLERERLLQDHSASTGVHSHALDTLKAKLEETESKLKAEQESQKKLEQESMERQTKLEGEQAAMAESLKTLQKRVNEEKNKNSENATALKTAKGNLETARQELKDYKDKAARILQAKDKVIASLRDGSKGEVTSGVTSSEFDEVCHERDMFKDEVNQVKYKMEQLKADLQDLEQQQQSEADLAREKIEELESALEDEKRKKDASEQQIQQHLQDLHEAQDEIRATKSSFMSQLQERENEIQKLRNQLATKALTSTSEEELGNRVRALTENLIQKQTLIEALSTEKNSLVLQLERLEKQYRDVQASTSKVIAGSSATYDGFDDNDENTLSRVKSISSIMPSQLNDSRKVKRAVNEIDKFSIRLGLFLRRYPIARLFVIIYMVLLHLWVLVVLITYQPEVHTPGSAYLPQPPGGG</sequence>
<keyword evidence="4" id="KW-0333">Golgi apparatus</keyword>
<dbReference type="Proteomes" id="UP000225706">
    <property type="component" value="Unassembled WGS sequence"/>
</dbReference>
<evidence type="ECO:0000313" key="10">
    <source>
        <dbReference type="Proteomes" id="UP000225706"/>
    </source>
</evidence>
<dbReference type="GO" id="GO:0031985">
    <property type="term" value="C:Golgi cisterna"/>
    <property type="evidence" value="ECO:0007669"/>
    <property type="project" value="TreeGrafter"/>
</dbReference>
<organism evidence="9 10">
    <name type="scientific">Stylophora pistillata</name>
    <name type="common">Smooth cauliflower coral</name>
    <dbReference type="NCBI Taxonomy" id="50429"/>
    <lineage>
        <taxon>Eukaryota</taxon>
        <taxon>Metazoa</taxon>
        <taxon>Cnidaria</taxon>
        <taxon>Anthozoa</taxon>
        <taxon>Hexacorallia</taxon>
        <taxon>Scleractinia</taxon>
        <taxon>Astrocoeniina</taxon>
        <taxon>Pocilloporidae</taxon>
        <taxon>Stylophora</taxon>
    </lineage>
</organism>
<keyword evidence="3 8" id="KW-1133">Transmembrane helix</keyword>
<dbReference type="EMBL" id="LSMT01000181">
    <property type="protein sequence ID" value="PFX24256.1"/>
    <property type="molecule type" value="Genomic_DNA"/>
</dbReference>
<protein>
    <submittedName>
        <fullName evidence="9">Golgin subfamily A member 5</fullName>
    </submittedName>
</protein>
<dbReference type="GO" id="GO:0000139">
    <property type="term" value="C:Golgi membrane"/>
    <property type="evidence" value="ECO:0007669"/>
    <property type="project" value="UniProtKB-SubCell"/>
</dbReference>
<dbReference type="AlphaFoldDB" id="A0A2B4S4C5"/>
<dbReference type="OrthoDB" id="248903at2759"/>
<evidence type="ECO:0000313" key="9">
    <source>
        <dbReference type="EMBL" id="PFX24256.1"/>
    </source>
</evidence>
<feature type="transmembrane region" description="Helical" evidence="8">
    <location>
        <begin position="604"/>
        <end position="627"/>
    </location>
</feature>
<gene>
    <name evidence="9" type="primary">golga5</name>
    <name evidence="9" type="ORF">AWC38_SpisGene11148</name>
</gene>
<feature type="compositionally biased region" description="Basic and acidic residues" evidence="7">
    <location>
        <begin position="267"/>
        <end position="292"/>
    </location>
</feature>
<evidence type="ECO:0000256" key="6">
    <source>
        <dbReference type="ARBA" id="ARBA00023136"/>
    </source>
</evidence>
<dbReference type="PANTHER" id="PTHR13815">
    <property type="entry name" value="GOLGIN-84"/>
    <property type="match status" value="1"/>
</dbReference>